<feature type="region of interest" description="Disordered" evidence="9">
    <location>
        <begin position="230"/>
        <end position="256"/>
    </location>
</feature>
<reference evidence="12" key="2">
    <citation type="submission" date="2025-08" db="UniProtKB">
        <authorList>
            <consortium name="RefSeq"/>
        </authorList>
    </citation>
    <scope>IDENTIFICATION</scope>
    <source>
        <tissue evidence="12">Leaf</tissue>
    </source>
</reference>
<feature type="compositionally biased region" description="Basic and acidic residues" evidence="9">
    <location>
        <begin position="15"/>
        <end position="40"/>
    </location>
</feature>
<dbReference type="GO" id="GO:0051302">
    <property type="term" value="P:regulation of cell division"/>
    <property type="evidence" value="ECO:0007669"/>
    <property type="project" value="UniProtKB-ARBA"/>
</dbReference>
<evidence type="ECO:0000256" key="3">
    <source>
        <dbReference type="ARBA" id="ARBA00022475"/>
    </source>
</evidence>
<comment type="subcellular location">
    <subcellularLocation>
        <location evidence="1">Cell membrane</location>
        <topology evidence="1">Peripheral membrane protein</topology>
        <orientation evidence="1">Cytoplasmic side</orientation>
    </subcellularLocation>
</comment>
<dbReference type="GO" id="GO:0005886">
    <property type="term" value="C:plasma membrane"/>
    <property type="evidence" value="ECO:0007669"/>
    <property type="project" value="UniProtKB-SubCell"/>
</dbReference>
<accession>A0A6P5G0V3</accession>
<dbReference type="AlphaFoldDB" id="A0A6P5G0V3"/>
<evidence type="ECO:0000256" key="9">
    <source>
        <dbReference type="SAM" id="MobiDB-lite"/>
    </source>
</evidence>
<dbReference type="GO" id="GO:0051301">
    <property type="term" value="P:cell division"/>
    <property type="evidence" value="ECO:0007669"/>
    <property type="project" value="UniProtKB-KW"/>
</dbReference>
<dbReference type="GO" id="GO:0051258">
    <property type="term" value="P:protein polymerization"/>
    <property type="evidence" value="ECO:0007669"/>
    <property type="project" value="UniProtKB-ARBA"/>
</dbReference>
<evidence type="ECO:0000256" key="1">
    <source>
        <dbReference type="ARBA" id="ARBA00004413"/>
    </source>
</evidence>
<sequence>MASASASRGSAELPGDQRERAEASPERAKVWIEPKPPRRSSDKKKAVAVAAVVYYLSRNNHLEHPHYMEVTYSSDEGLFLRDFINRLNVLRGQWLGAMYSWSSKRAYKNGYVWHDLSDDDLIPPIHSNEYVLKGTELVPTAASSSVTATASSSSSSEKPLDASKSIRGDLGFHNSRKTDTVPNSRGLTAETAVGSADASTQTEERPPWRAREDCIADYSNCRAELRREEISPPPCLSSSPEALPPPLKTASSTARVDGDRTAGGCLSGRFRASTVLMNLIPCSSVSVKEAVNNIPASSVEYYGGSSIEAKSIGENGAGELSLLKRSSSCNVNSSGVKLEFCKGTEGADAGCMPRKPRTTKEGYIPIARSANVGERFTR</sequence>
<comment type="similarity">
    <text evidence="7">Belongs to the SOSEKI family.</text>
</comment>
<evidence type="ECO:0000256" key="6">
    <source>
        <dbReference type="ARBA" id="ARBA00023306"/>
    </source>
</evidence>
<evidence type="ECO:0000256" key="2">
    <source>
        <dbReference type="ARBA" id="ARBA00022473"/>
    </source>
</evidence>
<evidence type="ECO:0000313" key="11">
    <source>
        <dbReference type="Proteomes" id="UP000515123"/>
    </source>
</evidence>
<dbReference type="GO" id="GO:2000067">
    <property type="term" value="P:regulation of root morphogenesis"/>
    <property type="evidence" value="ECO:0007669"/>
    <property type="project" value="UniProtKB-ARBA"/>
</dbReference>
<feature type="region of interest" description="Disordered" evidence="9">
    <location>
        <begin position="1"/>
        <end position="40"/>
    </location>
</feature>
<reference evidence="11" key="1">
    <citation type="journal article" date="2015" name="Nat. Genet.">
        <title>The pineapple genome and the evolution of CAM photosynthesis.</title>
        <authorList>
            <person name="Ming R."/>
            <person name="VanBuren R."/>
            <person name="Wai C.M."/>
            <person name="Tang H."/>
            <person name="Schatz M.C."/>
            <person name="Bowers J.E."/>
            <person name="Lyons E."/>
            <person name="Wang M.L."/>
            <person name="Chen J."/>
            <person name="Biggers E."/>
            <person name="Zhang J."/>
            <person name="Huang L."/>
            <person name="Zhang L."/>
            <person name="Miao W."/>
            <person name="Zhang J."/>
            <person name="Ye Z."/>
            <person name="Miao C."/>
            <person name="Lin Z."/>
            <person name="Wang H."/>
            <person name="Zhou H."/>
            <person name="Yim W.C."/>
            <person name="Priest H.D."/>
            <person name="Zheng C."/>
            <person name="Woodhouse M."/>
            <person name="Edger P.P."/>
            <person name="Guyot R."/>
            <person name="Guo H.B."/>
            <person name="Guo H."/>
            <person name="Zheng G."/>
            <person name="Singh R."/>
            <person name="Sharma A."/>
            <person name="Min X."/>
            <person name="Zheng Y."/>
            <person name="Lee H."/>
            <person name="Gurtowski J."/>
            <person name="Sedlazeck F.J."/>
            <person name="Harkess A."/>
            <person name="McKain M.R."/>
            <person name="Liao Z."/>
            <person name="Fang J."/>
            <person name="Liu J."/>
            <person name="Zhang X."/>
            <person name="Zhang Q."/>
            <person name="Hu W."/>
            <person name="Qin Y."/>
            <person name="Wang K."/>
            <person name="Chen L.Y."/>
            <person name="Shirley N."/>
            <person name="Lin Y.R."/>
            <person name="Liu L.Y."/>
            <person name="Hernandez A.G."/>
            <person name="Wright C.L."/>
            <person name="Bulone V."/>
            <person name="Tuskan G.A."/>
            <person name="Heath K."/>
            <person name="Zee F."/>
            <person name="Moore P.H."/>
            <person name="Sunkar R."/>
            <person name="Leebens-Mack J.H."/>
            <person name="Mockler T."/>
            <person name="Bennetzen J.L."/>
            <person name="Freeling M."/>
            <person name="Sankoff D."/>
            <person name="Paterson A.H."/>
            <person name="Zhu X."/>
            <person name="Yang X."/>
            <person name="Smith J.A."/>
            <person name="Cushman J.C."/>
            <person name="Paull R.E."/>
            <person name="Yu Q."/>
        </authorList>
    </citation>
    <scope>NUCLEOTIDE SEQUENCE [LARGE SCALE GENOMIC DNA]</scope>
    <source>
        <strain evidence="11">cv. F153</strain>
    </source>
</reference>
<evidence type="ECO:0000256" key="4">
    <source>
        <dbReference type="ARBA" id="ARBA00022618"/>
    </source>
</evidence>
<keyword evidence="2" id="KW-0217">Developmental protein</keyword>
<comment type="subunit">
    <text evidence="8">Homodimer. Forms long polymer filaments with other SOKs proteins polymers (e.g. SOK1, SOK2, SOK3 and SOK4) crucial for polar localization and biological activity. Binds to ANGUSTIFOLIA (AN).</text>
</comment>
<keyword evidence="11" id="KW-1185">Reference proteome</keyword>
<dbReference type="PANTHER" id="PTHR31083">
    <property type="entry name" value="UPSTREAM OF FLC PROTEIN (DUF966)"/>
    <property type="match status" value="1"/>
</dbReference>
<name>A0A6P5G0V3_ANACO</name>
<protein>
    <submittedName>
        <fullName evidence="12">Protein UPSTREAM OF FLC-like isoform X1</fullName>
    </submittedName>
</protein>
<dbReference type="GeneID" id="109719638"/>
<keyword evidence="6" id="KW-0131">Cell cycle</keyword>
<keyword evidence="5" id="KW-0472">Membrane</keyword>
<feature type="domain" description="SOSEKI DIX-like" evidence="10">
    <location>
        <begin position="51"/>
        <end position="138"/>
    </location>
</feature>
<dbReference type="RefSeq" id="XP_020101999.1">
    <property type="nucleotide sequence ID" value="XM_020246410.1"/>
</dbReference>
<feature type="compositionally biased region" description="Basic and acidic residues" evidence="9">
    <location>
        <begin position="158"/>
        <end position="167"/>
    </location>
</feature>
<evidence type="ECO:0000256" key="5">
    <source>
        <dbReference type="ARBA" id="ARBA00023136"/>
    </source>
</evidence>
<feature type="compositionally biased region" description="Low complexity" evidence="9">
    <location>
        <begin position="146"/>
        <end position="156"/>
    </location>
</feature>
<keyword evidence="3" id="KW-1003">Cell membrane</keyword>
<evidence type="ECO:0000259" key="10">
    <source>
        <dbReference type="Pfam" id="PF06136"/>
    </source>
</evidence>
<evidence type="ECO:0000256" key="8">
    <source>
        <dbReference type="ARBA" id="ARBA00046534"/>
    </source>
</evidence>
<gene>
    <name evidence="12" type="primary">LOC109719638</name>
</gene>
<dbReference type="Pfam" id="PF06136">
    <property type="entry name" value="SOK"/>
    <property type="match status" value="1"/>
</dbReference>
<keyword evidence="4" id="KW-0132">Cell division</keyword>
<dbReference type="InterPro" id="IPR010369">
    <property type="entry name" value="SOK"/>
</dbReference>
<proteinExistence type="inferred from homology"/>
<feature type="region of interest" description="Disordered" evidence="9">
    <location>
        <begin position="146"/>
        <end position="207"/>
    </location>
</feature>
<dbReference type="PIRSF" id="PIRSF031043">
    <property type="entry name" value="UCP031043"/>
    <property type="match status" value="1"/>
</dbReference>
<dbReference type="InterPro" id="IPR021182">
    <property type="entry name" value="SOK_magnoliopsida"/>
</dbReference>
<organism evidence="11 12">
    <name type="scientific">Ananas comosus</name>
    <name type="common">Pineapple</name>
    <name type="synonym">Ananas ananas</name>
    <dbReference type="NCBI Taxonomy" id="4615"/>
    <lineage>
        <taxon>Eukaryota</taxon>
        <taxon>Viridiplantae</taxon>
        <taxon>Streptophyta</taxon>
        <taxon>Embryophyta</taxon>
        <taxon>Tracheophyta</taxon>
        <taxon>Spermatophyta</taxon>
        <taxon>Magnoliopsida</taxon>
        <taxon>Liliopsida</taxon>
        <taxon>Poales</taxon>
        <taxon>Bromeliaceae</taxon>
        <taxon>Bromelioideae</taxon>
        <taxon>Ananas</taxon>
    </lineage>
</organism>
<dbReference type="OrthoDB" id="1280899at2759"/>
<dbReference type="Proteomes" id="UP000515123">
    <property type="component" value="Linkage group 13"/>
</dbReference>
<dbReference type="InterPro" id="IPR048351">
    <property type="entry name" value="SOK_DIX"/>
</dbReference>
<dbReference type="GO" id="GO:0090708">
    <property type="term" value="P:specification of plant organ axis polarity"/>
    <property type="evidence" value="ECO:0007669"/>
    <property type="project" value="UniProtKB-ARBA"/>
</dbReference>
<evidence type="ECO:0000313" key="12">
    <source>
        <dbReference type="RefSeq" id="XP_020101999.1"/>
    </source>
</evidence>
<dbReference type="PANTHER" id="PTHR31083:SF4">
    <property type="entry name" value="PROTEIN SOSEKI 4-RELATED"/>
    <property type="match status" value="1"/>
</dbReference>
<evidence type="ECO:0000256" key="7">
    <source>
        <dbReference type="ARBA" id="ARBA00024211"/>
    </source>
</evidence>